<evidence type="ECO:0000313" key="2">
    <source>
        <dbReference type="EMBL" id="GAA3374957.1"/>
    </source>
</evidence>
<gene>
    <name evidence="2" type="ORF">GCM10020367_40840</name>
</gene>
<dbReference type="Gene3D" id="1.10.30.50">
    <property type="match status" value="1"/>
</dbReference>
<dbReference type="Proteomes" id="UP001499990">
    <property type="component" value="Unassembled WGS sequence"/>
</dbReference>
<protein>
    <recommendedName>
        <fullName evidence="4">HNH endonuclease</fullName>
    </recommendedName>
</protein>
<proteinExistence type="predicted"/>
<feature type="compositionally biased region" description="Polar residues" evidence="1">
    <location>
        <begin position="48"/>
        <end position="61"/>
    </location>
</feature>
<comment type="caution">
    <text evidence="2">The sequence shown here is derived from an EMBL/GenBank/DDBJ whole genome shotgun (WGS) entry which is preliminary data.</text>
</comment>
<keyword evidence="3" id="KW-1185">Reference proteome</keyword>
<organism evidence="2 3">
    <name type="scientific">Streptomyces sannanensis</name>
    <dbReference type="NCBI Taxonomy" id="285536"/>
    <lineage>
        <taxon>Bacteria</taxon>
        <taxon>Bacillati</taxon>
        <taxon>Actinomycetota</taxon>
        <taxon>Actinomycetes</taxon>
        <taxon>Kitasatosporales</taxon>
        <taxon>Streptomycetaceae</taxon>
        <taxon>Streptomyces</taxon>
    </lineage>
</organism>
<feature type="region of interest" description="Disordered" evidence="1">
    <location>
        <begin position="45"/>
        <end position="110"/>
    </location>
</feature>
<reference evidence="3" key="1">
    <citation type="journal article" date="2019" name="Int. J. Syst. Evol. Microbiol.">
        <title>The Global Catalogue of Microorganisms (GCM) 10K type strain sequencing project: providing services to taxonomists for standard genome sequencing and annotation.</title>
        <authorList>
            <consortium name="The Broad Institute Genomics Platform"/>
            <consortium name="The Broad Institute Genome Sequencing Center for Infectious Disease"/>
            <person name="Wu L."/>
            <person name="Ma J."/>
        </authorList>
    </citation>
    <scope>NUCLEOTIDE SEQUENCE [LARGE SCALE GENOMIC DNA]</scope>
    <source>
        <strain evidence="3">JCM 9651</strain>
    </source>
</reference>
<dbReference type="InterPro" id="IPR003615">
    <property type="entry name" value="HNH_nuc"/>
</dbReference>
<evidence type="ECO:0000256" key="1">
    <source>
        <dbReference type="SAM" id="MobiDB-lite"/>
    </source>
</evidence>
<feature type="compositionally biased region" description="Basic residues" evidence="1">
    <location>
        <begin position="66"/>
        <end position="75"/>
    </location>
</feature>
<sequence>MLVKTDPTTYRPTAETARHVIARDGHCTFPHCNQPAHRCDLDHRESFNHQNPEAGGQTTPDNLHPLCHRHHQLKTHHPDWSVTRDPDTGVTRWTSPTGHHYDSPPHTYRE</sequence>
<feature type="compositionally biased region" description="Basic and acidic residues" evidence="1">
    <location>
        <begin position="99"/>
        <end position="110"/>
    </location>
</feature>
<accession>A0ABP6SFL8</accession>
<dbReference type="RefSeq" id="WP_345039686.1">
    <property type="nucleotide sequence ID" value="NZ_BAAAYL010000001.1"/>
</dbReference>
<dbReference type="EMBL" id="BAAAYL010000001">
    <property type="protein sequence ID" value="GAA3374957.1"/>
    <property type="molecule type" value="Genomic_DNA"/>
</dbReference>
<evidence type="ECO:0008006" key="4">
    <source>
        <dbReference type="Google" id="ProtNLM"/>
    </source>
</evidence>
<evidence type="ECO:0000313" key="3">
    <source>
        <dbReference type="Proteomes" id="UP001499990"/>
    </source>
</evidence>
<name>A0ABP6SFL8_9ACTN</name>
<dbReference type="CDD" id="cd00085">
    <property type="entry name" value="HNHc"/>
    <property type="match status" value="1"/>
</dbReference>
<feature type="compositionally biased region" description="Basic and acidic residues" evidence="1">
    <location>
        <begin position="76"/>
        <end position="87"/>
    </location>
</feature>